<dbReference type="RefSeq" id="WP_349170859.1">
    <property type="nucleotide sequence ID" value="NZ_JBBMFO010000019.1"/>
</dbReference>
<organism evidence="2 3">
    <name type="scientific">Peptoniphilus hominis</name>
    <name type="common">ex Hitch et al. 2025</name>
    <dbReference type="NCBI Taxonomy" id="3133174"/>
    <lineage>
        <taxon>Bacteria</taxon>
        <taxon>Bacillati</taxon>
        <taxon>Bacillota</taxon>
        <taxon>Tissierellia</taxon>
        <taxon>Tissierellales</taxon>
        <taxon>Peptoniphilaceae</taxon>
        <taxon>Peptoniphilus</taxon>
    </lineage>
</organism>
<sequence length="89" mass="9641">MSVLRLVLINIVLALSLNITVRNLGQITLGRAGFMSIGAYTAALFTKAGIIPGLGGYLVGMILEGSLSRRIIYRNLTPWNLNTLDKSSY</sequence>
<comment type="caution">
    <text evidence="2">The sequence shown here is derived from an EMBL/GenBank/DDBJ whole genome shotgun (WGS) entry which is preliminary data.</text>
</comment>
<keyword evidence="1" id="KW-0812">Transmembrane</keyword>
<accession>A0ABV1CEJ8</accession>
<keyword evidence="1" id="KW-1133">Transmembrane helix</keyword>
<evidence type="ECO:0000313" key="2">
    <source>
        <dbReference type="EMBL" id="MEQ2401253.1"/>
    </source>
</evidence>
<gene>
    <name evidence="2" type="ORF">WMO19_06485</name>
</gene>
<feature type="transmembrane region" description="Helical" evidence="1">
    <location>
        <begin position="37"/>
        <end position="63"/>
    </location>
</feature>
<name>A0ABV1CEJ8_9FIRM</name>
<dbReference type="EMBL" id="JBBMFO010000019">
    <property type="protein sequence ID" value="MEQ2401253.1"/>
    <property type="molecule type" value="Genomic_DNA"/>
</dbReference>
<proteinExistence type="predicted"/>
<feature type="transmembrane region" description="Helical" evidence="1">
    <location>
        <begin position="7"/>
        <end position="25"/>
    </location>
</feature>
<keyword evidence="1" id="KW-0472">Membrane</keyword>
<dbReference type="Proteomes" id="UP001447979">
    <property type="component" value="Unassembled WGS sequence"/>
</dbReference>
<evidence type="ECO:0000256" key="1">
    <source>
        <dbReference type="SAM" id="Phobius"/>
    </source>
</evidence>
<evidence type="ECO:0000313" key="3">
    <source>
        <dbReference type="Proteomes" id="UP001447979"/>
    </source>
</evidence>
<keyword evidence="3" id="KW-1185">Reference proteome</keyword>
<reference evidence="2 3" key="1">
    <citation type="submission" date="2024-03" db="EMBL/GenBank/DDBJ databases">
        <title>Human intestinal bacterial collection.</title>
        <authorList>
            <person name="Pauvert C."/>
            <person name="Hitch T.C.A."/>
            <person name="Clavel T."/>
        </authorList>
    </citation>
    <scope>NUCLEOTIDE SEQUENCE [LARGE SCALE GENOMIC DNA]</scope>
    <source>
        <strain evidence="2 3">CLA-SR-H025</strain>
    </source>
</reference>
<protein>
    <submittedName>
        <fullName evidence="2">Uncharacterized protein</fullName>
    </submittedName>
</protein>